<evidence type="ECO:0000313" key="1">
    <source>
        <dbReference type="EMBL" id="ADC50509.1"/>
    </source>
</evidence>
<evidence type="ECO:0000313" key="2">
    <source>
        <dbReference type="Proteomes" id="UP000001544"/>
    </source>
</evidence>
<dbReference type="STRING" id="398511.BpOF4_12280"/>
<dbReference type="Proteomes" id="UP000001544">
    <property type="component" value="Chromosome"/>
</dbReference>
<dbReference type="RefSeq" id="WP_012957873.1">
    <property type="nucleotide sequence ID" value="NC_013791.2"/>
</dbReference>
<keyword evidence="2" id="KW-1185">Reference proteome</keyword>
<dbReference type="eggNOG" id="COG3355">
    <property type="taxonomic scope" value="Bacteria"/>
</dbReference>
<protein>
    <recommendedName>
        <fullName evidence="3">Transcriptional regulator</fullName>
    </recommendedName>
</protein>
<gene>
    <name evidence="1" type="ordered locus">BpOF4_12280</name>
</gene>
<evidence type="ECO:0008006" key="3">
    <source>
        <dbReference type="Google" id="ProtNLM"/>
    </source>
</evidence>
<reference evidence="1 2" key="1">
    <citation type="journal article" date="2011" name="Environ. Microbiol.">
        <title>Genome of alkaliphilic Bacillus pseudofirmus OF4 reveals adaptations that support the ability to grow in an external pH range from 7.5 to 11.4.</title>
        <authorList>
            <person name="Janto B."/>
            <person name="Ahmed A."/>
            <person name="Ito M."/>
            <person name="Liu J."/>
            <person name="Hicks D.B."/>
            <person name="Pagni S."/>
            <person name="Fackelmayer O.J."/>
            <person name="Smith T.A."/>
            <person name="Earl J."/>
            <person name="Elbourne L.D."/>
            <person name="Hassan K."/>
            <person name="Paulsen I.T."/>
            <person name="Kolsto A.B."/>
            <person name="Tourasse N.J."/>
            <person name="Ehrlich G.D."/>
            <person name="Boissy R."/>
            <person name="Ivey D.M."/>
            <person name="Li G."/>
            <person name="Xue Y."/>
            <person name="Ma Y."/>
            <person name="Hu F.Z."/>
            <person name="Krulwich T.A."/>
        </authorList>
    </citation>
    <scope>NUCLEOTIDE SEQUENCE [LARGE SCALE GENOMIC DNA]</scope>
    <source>
        <strain evidence="2">ATCC BAA-2126 / JCM 17055 / OF4</strain>
    </source>
</reference>
<name>D3FWL1_ALKPO</name>
<organism evidence="1 2">
    <name type="scientific">Alkalihalophilus pseudofirmus (strain ATCC BAA-2126 / JCM 17055 / OF4)</name>
    <name type="common">Bacillus pseudofirmus</name>
    <dbReference type="NCBI Taxonomy" id="398511"/>
    <lineage>
        <taxon>Bacteria</taxon>
        <taxon>Bacillati</taxon>
        <taxon>Bacillota</taxon>
        <taxon>Bacilli</taxon>
        <taxon>Bacillales</taxon>
        <taxon>Bacillaceae</taxon>
        <taxon>Alkalihalophilus</taxon>
    </lineage>
</organism>
<dbReference type="HOGENOM" id="CLU_046979_3_0_9"/>
<sequence>MTVKIGFIGSEHSSIKAREISETLPEISLNIYPYQTPDEIKLLHRKAIEETDVICFSGIVPFHFRDKFIRTDKQVVIAPFHEYMVAASLLHCVLKYSCMVEQLSIDLPDRNVLHSVAEDIELSFNDDQVYDYKWIYADEEDRELSFLQIADFHIHLFKSGKTKMAITSLHYVHDLLKKADVPVIYMIDTEQTLKTTLKDAAKQVQFSRLKDGMPAVISLSFLDSKITSHMQSVLSSFFETLTTKQQTSSLTRHETATFYSTVGMVKEHLLMVNDSSWIKFLEDKLTTPFQIGIGYGRHLYEAEEHAKQAMQIAKQETSPTESNGYLLTEDKKLKGPIRGVVKEKPVRVTDKWLHGLMKKTNITLNTFNRFFHFIRVHQYQPFTVNDYASYSKVSTRTSERFIKRLYESHIIEIRGLEQNSQSGRPRKVYILKEEIEKQIRTATEV</sequence>
<dbReference type="EMBL" id="CP001878">
    <property type="protein sequence ID" value="ADC50509.1"/>
    <property type="molecule type" value="Genomic_DNA"/>
</dbReference>
<dbReference type="KEGG" id="bpf:BpOF4_12280"/>
<dbReference type="AlphaFoldDB" id="D3FWL1"/>
<accession>D3FWL1</accession>
<proteinExistence type="predicted"/>